<name>A0A843VGX5_COLES</name>
<dbReference type="InterPro" id="IPR040359">
    <property type="entry name" value="GDU"/>
</dbReference>
<accession>A0A843VGX5</accession>
<dbReference type="SMR" id="A0A843VGX5"/>
<proteinExistence type="inferred from homology"/>
<dbReference type="GO" id="GO:0006865">
    <property type="term" value="P:amino acid transport"/>
    <property type="evidence" value="ECO:0007669"/>
    <property type="project" value="UniProtKB-KW"/>
</dbReference>
<keyword evidence="7 8" id="KW-0472">Membrane</keyword>
<keyword evidence="4 8" id="KW-0812">Transmembrane</keyword>
<evidence type="ECO:0000256" key="8">
    <source>
        <dbReference type="SAM" id="Phobius"/>
    </source>
</evidence>
<evidence type="ECO:0000256" key="5">
    <source>
        <dbReference type="ARBA" id="ARBA00022970"/>
    </source>
</evidence>
<dbReference type="GO" id="GO:0016020">
    <property type="term" value="C:membrane"/>
    <property type="evidence" value="ECO:0007669"/>
    <property type="project" value="UniProtKB-SubCell"/>
</dbReference>
<protein>
    <submittedName>
        <fullName evidence="9">Uncharacterized protein</fullName>
    </submittedName>
</protein>
<comment type="caution">
    <text evidence="9">The sequence shown here is derived from an EMBL/GenBank/DDBJ whole genome shotgun (WGS) entry which is preliminary data.</text>
</comment>
<dbReference type="PANTHER" id="PTHR33228">
    <property type="entry name" value="PROTEIN GLUTAMINE DUMPER 4-RELATED"/>
    <property type="match status" value="1"/>
</dbReference>
<dbReference type="GO" id="GO:0080143">
    <property type="term" value="P:regulation of amino acid export"/>
    <property type="evidence" value="ECO:0007669"/>
    <property type="project" value="InterPro"/>
</dbReference>
<dbReference type="OrthoDB" id="770444at2759"/>
<keyword evidence="3" id="KW-0813">Transport</keyword>
<evidence type="ECO:0000313" key="10">
    <source>
        <dbReference type="Proteomes" id="UP000652761"/>
    </source>
</evidence>
<evidence type="ECO:0000256" key="3">
    <source>
        <dbReference type="ARBA" id="ARBA00022448"/>
    </source>
</evidence>
<evidence type="ECO:0000256" key="6">
    <source>
        <dbReference type="ARBA" id="ARBA00022989"/>
    </source>
</evidence>
<evidence type="ECO:0000256" key="4">
    <source>
        <dbReference type="ARBA" id="ARBA00022692"/>
    </source>
</evidence>
<evidence type="ECO:0000256" key="7">
    <source>
        <dbReference type="ARBA" id="ARBA00023136"/>
    </source>
</evidence>
<gene>
    <name evidence="9" type="ORF">Taro_025576</name>
</gene>
<reference evidence="9" key="1">
    <citation type="submission" date="2017-07" db="EMBL/GenBank/DDBJ databases">
        <title>Taro Niue Genome Assembly and Annotation.</title>
        <authorList>
            <person name="Atibalentja N."/>
            <person name="Keating K."/>
            <person name="Fields C.J."/>
        </authorList>
    </citation>
    <scope>NUCLEOTIDE SEQUENCE</scope>
    <source>
        <strain evidence="9">Niue_2</strain>
        <tissue evidence="9">Leaf</tissue>
    </source>
</reference>
<comment type="subcellular location">
    <subcellularLocation>
        <location evidence="1">Membrane</location>
        <topology evidence="1">Single-pass membrane protein</topology>
    </subcellularLocation>
</comment>
<dbReference type="AlphaFoldDB" id="A0A843VGX5"/>
<evidence type="ECO:0000256" key="2">
    <source>
        <dbReference type="ARBA" id="ARBA00009977"/>
    </source>
</evidence>
<organism evidence="9 10">
    <name type="scientific">Colocasia esculenta</name>
    <name type="common">Wild taro</name>
    <name type="synonym">Arum esculentum</name>
    <dbReference type="NCBI Taxonomy" id="4460"/>
    <lineage>
        <taxon>Eukaryota</taxon>
        <taxon>Viridiplantae</taxon>
        <taxon>Streptophyta</taxon>
        <taxon>Embryophyta</taxon>
        <taxon>Tracheophyta</taxon>
        <taxon>Spermatophyta</taxon>
        <taxon>Magnoliopsida</taxon>
        <taxon>Liliopsida</taxon>
        <taxon>Araceae</taxon>
        <taxon>Aroideae</taxon>
        <taxon>Colocasieae</taxon>
        <taxon>Colocasia</taxon>
    </lineage>
</organism>
<keyword evidence="10" id="KW-1185">Reference proteome</keyword>
<dbReference type="EMBL" id="NMUH01001501">
    <property type="protein sequence ID" value="MQL92930.1"/>
    <property type="molecule type" value="Genomic_DNA"/>
</dbReference>
<dbReference type="Proteomes" id="UP000652761">
    <property type="component" value="Unassembled WGS sequence"/>
</dbReference>
<keyword evidence="6 8" id="KW-1133">Transmembrane helix</keyword>
<evidence type="ECO:0000313" key="9">
    <source>
        <dbReference type="EMBL" id="MQL92930.1"/>
    </source>
</evidence>
<keyword evidence="5" id="KW-0029">Amino-acid transport</keyword>
<evidence type="ECO:0000256" key="1">
    <source>
        <dbReference type="ARBA" id="ARBA00004167"/>
    </source>
</evidence>
<comment type="similarity">
    <text evidence="2">Belongs to the GLUTAMINE DUMPER 1 (TC 9.B.60) family.</text>
</comment>
<dbReference type="PANTHER" id="PTHR33228:SF49">
    <property type="entry name" value="PROTEIN GLUTAMINE DUMPER 5"/>
    <property type="match status" value="1"/>
</dbReference>
<feature type="transmembrane region" description="Helical" evidence="8">
    <location>
        <begin position="27"/>
        <end position="50"/>
    </location>
</feature>
<sequence>MRPRFGGSAVTATRGAAGSFWRRGSPLPYVFGGLAVMMGLITVALIILACSHRKSSSSSSSSSVLLHGEKPALVPLDREPRIVVIMAGDAIPSYMAKAAPSSAAAEQQYLTQP</sequence>